<protein>
    <submittedName>
        <fullName evidence="1">S-adenosyl-L-methionine-dependent methyltransferase</fullName>
    </submittedName>
</protein>
<dbReference type="PANTHER" id="PTHR43591:SF10">
    <property type="entry name" value="ABC TRANSMEMBRANE TYPE-1 DOMAIN-CONTAINING PROTEIN-RELATED"/>
    <property type="match status" value="1"/>
</dbReference>
<dbReference type="Proteomes" id="UP000076632">
    <property type="component" value="Unassembled WGS sequence"/>
</dbReference>
<dbReference type="GO" id="GO:0008168">
    <property type="term" value="F:methyltransferase activity"/>
    <property type="evidence" value="ECO:0007669"/>
    <property type="project" value="UniProtKB-KW"/>
</dbReference>
<reference evidence="1 2" key="1">
    <citation type="journal article" date="2016" name="Fungal Biol.">
        <title>The genome of Xylona heveae provides a window into fungal endophytism.</title>
        <authorList>
            <person name="Gazis R."/>
            <person name="Kuo A."/>
            <person name="Riley R."/>
            <person name="LaButti K."/>
            <person name="Lipzen A."/>
            <person name="Lin J."/>
            <person name="Amirebrahimi M."/>
            <person name="Hesse C.N."/>
            <person name="Spatafora J.W."/>
            <person name="Henrissat B."/>
            <person name="Hainaut M."/>
            <person name="Grigoriev I.V."/>
            <person name="Hibbett D.S."/>
        </authorList>
    </citation>
    <scope>NUCLEOTIDE SEQUENCE [LARGE SCALE GENOMIC DNA]</scope>
    <source>
        <strain evidence="1 2">TC161</strain>
    </source>
</reference>
<keyword evidence="2" id="KW-1185">Reference proteome</keyword>
<dbReference type="AlphaFoldDB" id="A0A165GQ32"/>
<organism evidence="1 2">
    <name type="scientific">Xylona heveae (strain CBS 132557 / TC161)</name>
    <dbReference type="NCBI Taxonomy" id="1328760"/>
    <lineage>
        <taxon>Eukaryota</taxon>
        <taxon>Fungi</taxon>
        <taxon>Dikarya</taxon>
        <taxon>Ascomycota</taxon>
        <taxon>Pezizomycotina</taxon>
        <taxon>Xylonomycetes</taxon>
        <taxon>Xylonales</taxon>
        <taxon>Xylonaceae</taxon>
        <taxon>Xylona</taxon>
    </lineage>
</organism>
<accession>A0A165GQ32</accession>
<dbReference type="GeneID" id="28894443"/>
<dbReference type="SUPFAM" id="SSF53335">
    <property type="entry name" value="S-adenosyl-L-methionine-dependent methyltransferases"/>
    <property type="match status" value="1"/>
</dbReference>
<dbReference type="Pfam" id="PF13489">
    <property type="entry name" value="Methyltransf_23"/>
    <property type="match status" value="1"/>
</dbReference>
<dbReference type="GO" id="GO:0032259">
    <property type="term" value="P:methylation"/>
    <property type="evidence" value="ECO:0007669"/>
    <property type="project" value="UniProtKB-KW"/>
</dbReference>
<sequence length="193" mass="21803">MDFADQFPEAEVIGTDLSPVQPGVAPPNLRFEIDDCCSEWTYPENSLDFIHVRCLYGSIADWPAFYQECLRHLRPGGYIEHAEFSVAPKSEDGSVTEGSIFDQWGKFAISAGEKIGKTFEVEAKMKGWVEEAGFEDVTERRGKWPIGAWSSDPKLKELGRWNALHWEEGMEGWKMALATRVHGVRQSPVTTDF</sequence>
<evidence type="ECO:0000313" key="2">
    <source>
        <dbReference type="Proteomes" id="UP000076632"/>
    </source>
</evidence>
<gene>
    <name evidence="1" type="ORF">L228DRAFT_153345</name>
</gene>
<evidence type="ECO:0000313" key="1">
    <source>
        <dbReference type="EMBL" id="KZF22456.1"/>
    </source>
</evidence>
<keyword evidence="1" id="KW-0808">Transferase</keyword>
<name>A0A165GQ32_XYLHT</name>
<dbReference type="OrthoDB" id="2013972at2759"/>
<dbReference type="Gene3D" id="3.40.50.150">
    <property type="entry name" value="Vaccinia Virus protein VP39"/>
    <property type="match status" value="1"/>
</dbReference>
<dbReference type="InterPro" id="IPR029063">
    <property type="entry name" value="SAM-dependent_MTases_sf"/>
</dbReference>
<dbReference type="RefSeq" id="XP_018188011.1">
    <property type="nucleotide sequence ID" value="XM_018329306.1"/>
</dbReference>
<dbReference type="STRING" id="1328760.A0A165GQ32"/>
<dbReference type="PANTHER" id="PTHR43591">
    <property type="entry name" value="METHYLTRANSFERASE"/>
    <property type="match status" value="1"/>
</dbReference>
<dbReference type="EMBL" id="KV407459">
    <property type="protein sequence ID" value="KZF22456.1"/>
    <property type="molecule type" value="Genomic_DNA"/>
</dbReference>
<proteinExistence type="predicted"/>
<keyword evidence="1" id="KW-0489">Methyltransferase</keyword>
<dbReference type="OMA" id="GWLETHE"/>
<dbReference type="CDD" id="cd02440">
    <property type="entry name" value="AdoMet_MTases"/>
    <property type="match status" value="1"/>
</dbReference>
<dbReference type="InParanoid" id="A0A165GQ32"/>